<keyword evidence="5" id="KW-0964">Secreted</keyword>
<reference evidence="11" key="1">
    <citation type="journal article" date="2019" name="G3 (Bethesda)">
        <title>Genome Assemblies of Two Rare Opportunistic Yeast Pathogens: Diutina rugosa (syn. Candida rugosa) and Trichomonascus ciferrii (syn. Candida ciferrii).</title>
        <authorList>
            <person name="Mixao V."/>
            <person name="Saus E."/>
            <person name="Hansen A.P."/>
            <person name="Lass-Florl C."/>
            <person name="Gabaldon T."/>
        </authorList>
    </citation>
    <scope>NUCLEOTIDE SEQUENCE</scope>
    <source>
        <strain evidence="11">CBS 4856</strain>
    </source>
</reference>
<evidence type="ECO:0000256" key="9">
    <source>
        <dbReference type="ARBA" id="ARBA00024983"/>
    </source>
</evidence>
<proteinExistence type="inferred from homology"/>
<dbReference type="SUPFAM" id="SSF51445">
    <property type="entry name" value="(Trans)glycosidases"/>
    <property type="match status" value="1"/>
</dbReference>
<dbReference type="GO" id="GO:0005576">
    <property type="term" value="C:extracellular region"/>
    <property type="evidence" value="ECO:0007669"/>
    <property type="project" value="UniProtKB-SubCell"/>
</dbReference>
<dbReference type="Gene3D" id="3.20.20.300">
    <property type="entry name" value="Glycoside hydrolase, family 3, N-terminal domain"/>
    <property type="match status" value="1"/>
</dbReference>
<evidence type="ECO:0000256" key="7">
    <source>
        <dbReference type="ARBA" id="ARBA00022801"/>
    </source>
</evidence>
<keyword evidence="7" id="KW-0378">Hydrolase</keyword>
<evidence type="ECO:0000256" key="6">
    <source>
        <dbReference type="ARBA" id="ARBA00022729"/>
    </source>
</evidence>
<dbReference type="VEuPathDB" id="FungiDB:TRICI_004607"/>
<evidence type="ECO:0000256" key="4">
    <source>
        <dbReference type="ARBA" id="ARBA00012744"/>
    </source>
</evidence>
<keyword evidence="6" id="KW-0732">Signal</keyword>
<protein>
    <recommendedName>
        <fullName evidence="4">beta-glucosidase</fullName>
        <ecNumber evidence="4">3.2.1.21</ecNumber>
    </recommendedName>
</protein>
<comment type="caution">
    <text evidence="11">The sequence shown here is derived from an EMBL/GenBank/DDBJ whole genome shotgun (WGS) entry which is preliminary data.</text>
</comment>
<dbReference type="PANTHER" id="PTHR42715:SF12">
    <property type="entry name" value="BETA-GLUCOSIDASE G-RELATED"/>
    <property type="match status" value="1"/>
</dbReference>
<dbReference type="Proteomes" id="UP000761534">
    <property type="component" value="Unassembled WGS sequence"/>
</dbReference>
<dbReference type="InterPro" id="IPR019800">
    <property type="entry name" value="Glyco_hydro_3_AS"/>
</dbReference>
<dbReference type="InterPro" id="IPR036962">
    <property type="entry name" value="Glyco_hydro_3_N_sf"/>
</dbReference>
<comment type="function">
    <text evidence="9">Beta-glucosidases are one of a number of cellulolytic enzymes involved in the degradation of cellulosic biomass. Catalyzes the last step releasing glucose from the inhibitory cellobiose.</text>
</comment>
<dbReference type="InterPro" id="IPR017853">
    <property type="entry name" value="GH"/>
</dbReference>
<evidence type="ECO:0000256" key="1">
    <source>
        <dbReference type="ARBA" id="ARBA00000448"/>
    </source>
</evidence>
<dbReference type="EC" id="3.2.1.21" evidence="4"/>
<sequence length="103" mass="11509">MIAVSRHFILNEQDTKITQVDELIDEGLYEIYVWPFTDMVCKGIGSIIPAYNLLNETFSTESGFLLNRILKSDLGLLGFTVSDWWATHSSQSALGGVDIDIPI</sequence>
<evidence type="ECO:0000256" key="8">
    <source>
        <dbReference type="ARBA" id="ARBA00023295"/>
    </source>
</evidence>
<organism evidence="11 12">
    <name type="scientific">Trichomonascus ciferrii</name>
    <dbReference type="NCBI Taxonomy" id="44093"/>
    <lineage>
        <taxon>Eukaryota</taxon>
        <taxon>Fungi</taxon>
        <taxon>Dikarya</taxon>
        <taxon>Ascomycota</taxon>
        <taxon>Saccharomycotina</taxon>
        <taxon>Dipodascomycetes</taxon>
        <taxon>Dipodascales</taxon>
        <taxon>Trichomonascaceae</taxon>
        <taxon>Trichomonascus</taxon>
        <taxon>Trichomonascus ciferrii complex</taxon>
    </lineage>
</organism>
<dbReference type="InterPro" id="IPR001764">
    <property type="entry name" value="Glyco_hydro_3_N"/>
</dbReference>
<evidence type="ECO:0000313" key="11">
    <source>
        <dbReference type="EMBL" id="KAA8909236.1"/>
    </source>
</evidence>
<evidence type="ECO:0000256" key="2">
    <source>
        <dbReference type="ARBA" id="ARBA00004613"/>
    </source>
</evidence>
<comment type="similarity">
    <text evidence="3">Belongs to the glycosyl hydrolase 3 family.</text>
</comment>
<comment type="catalytic activity">
    <reaction evidence="1">
        <text>Hydrolysis of terminal, non-reducing beta-D-glucosyl residues with release of beta-D-glucose.</text>
        <dbReference type="EC" id="3.2.1.21"/>
    </reaction>
</comment>
<gene>
    <name evidence="11" type="ORF">TRICI_004607</name>
</gene>
<feature type="domain" description="Glycoside hydrolase family 3 N-terminal" evidence="10">
    <location>
        <begin position="2"/>
        <end position="89"/>
    </location>
</feature>
<keyword evidence="8" id="KW-0326">Glycosidase</keyword>
<evidence type="ECO:0000256" key="3">
    <source>
        <dbReference type="ARBA" id="ARBA00005336"/>
    </source>
</evidence>
<dbReference type="AlphaFoldDB" id="A0A642V079"/>
<dbReference type="PRINTS" id="PR00133">
    <property type="entry name" value="GLHYDRLASE3"/>
</dbReference>
<dbReference type="GO" id="GO:0009251">
    <property type="term" value="P:glucan catabolic process"/>
    <property type="evidence" value="ECO:0007669"/>
    <property type="project" value="TreeGrafter"/>
</dbReference>
<accession>A0A642V079</accession>
<dbReference type="PROSITE" id="PS00775">
    <property type="entry name" value="GLYCOSYL_HYDROL_F3"/>
    <property type="match status" value="1"/>
</dbReference>
<dbReference type="OrthoDB" id="416222at2759"/>
<name>A0A642V079_9ASCO</name>
<evidence type="ECO:0000313" key="12">
    <source>
        <dbReference type="Proteomes" id="UP000761534"/>
    </source>
</evidence>
<dbReference type="GO" id="GO:0008422">
    <property type="term" value="F:beta-glucosidase activity"/>
    <property type="evidence" value="ECO:0007669"/>
    <property type="project" value="UniProtKB-EC"/>
</dbReference>
<evidence type="ECO:0000259" key="10">
    <source>
        <dbReference type="Pfam" id="PF00933"/>
    </source>
</evidence>
<evidence type="ECO:0000256" key="5">
    <source>
        <dbReference type="ARBA" id="ARBA00022525"/>
    </source>
</evidence>
<dbReference type="PANTHER" id="PTHR42715">
    <property type="entry name" value="BETA-GLUCOSIDASE"/>
    <property type="match status" value="1"/>
</dbReference>
<keyword evidence="12" id="KW-1185">Reference proteome</keyword>
<dbReference type="InterPro" id="IPR050288">
    <property type="entry name" value="Cellulose_deg_GH3"/>
</dbReference>
<comment type="subcellular location">
    <subcellularLocation>
        <location evidence="2">Secreted</location>
    </subcellularLocation>
</comment>
<dbReference type="Pfam" id="PF00933">
    <property type="entry name" value="Glyco_hydro_3"/>
    <property type="match status" value="1"/>
</dbReference>
<dbReference type="EMBL" id="SWFS01000346">
    <property type="protein sequence ID" value="KAA8909236.1"/>
    <property type="molecule type" value="Genomic_DNA"/>
</dbReference>